<evidence type="ECO:0000256" key="4">
    <source>
        <dbReference type="ARBA" id="ARBA00023163"/>
    </source>
</evidence>
<gene>
    <name evidence="6" type="ORF">BBK82_22845</name>
</gene>
<evidence type="ECO:0000313" key="7">
    <source>
        <dbReference type="Proteomes" id="UP000093053"/>
    </source>
</evidence>
<sequence>MDDLLVRHFREAGCAGPVWHAYLDRLLGYGLEIVTSLVKSGAMFARCEKRERSLARQDVLPHEAEDLASETVLAGFVLFRDKGVLGGLWSVENGPLKEYFVNACVLAFPNVYRRWRTSSNAWHELHLLDAWSRLEHVAADGEPEDAILAREAVDALFAELSEDGRTLLFLKDQNYSHAEIAEFMRISTRAVEGKLRRAKEAARGAAKGGR</sequence>
<organism evidence="6 7">
    <name type="scientific">Lentzea guizhouensis</name>
    <dbReference type="NCBI Taxonomy" id="1586287"/>
    <lineage>
        <taxon>Bacteria</taxon>
        <taxon>Bacillati</taxon>
        <taxon>Actinomycetota</taxon>
        <taxon>Actinomycetes</taxon>
        <taxon>Pseudonocardiales</taxon>
        <taxon>Pseudonocardiaceae</taxon>
        <taxon>Lentzea</taxon>
    </lineage>
</organism>
<dbReference type="Proteomes" id="UP000093053">
    <property type="component" value="Chromosome"/>
</dbReference>
<comment type="similarity">
    <text evidence="1">Belongs to the sigma-70 factor family. ECF subfamily.</text>
</comment>
<keyword evidence="3" id="KW-0731">Sigma factor</keyword>
<evidence type="ECO:0000259" key="5">
    <source>
        <dbReference type="Pfam" id="PF08281"/>
    </source>
</evidence>
<dbReference type="STRING" id="1586287.BBK82_22845"/>
<reference evidence="6 7" key="1">
    <citation type="submission" date="2016-07" db="EMBL/GenBank/DDBJ databases">
        <title>Complete genome sequence of the Lentzea guizhouensis DHS C013.</title>
        <authorList>
            <person name="Cao C."/>
        </authorList>
    </citation>
    <scope>NUCLEOTIDE SEQUENCE [LARGE SCALE GENOMIC DNA]</scope>
    <source>
        <strain evidence="6 7">DHS C013</strain>
    </source>
</reference>
<accession>A0A1B2HL82</accession>
<dbReference type="SUPFAM" id="SSF88659">
    <property type="entry name" value="Sigma3 and sigma4 domains of RNA polymerase sigma factors"/>
    <property type="match status" value="1"/>
</dbReference>
<keyword evidence="7" id="KW-1185">Reference proteome</keyword>
<evidence type="ECO:0000256" key="2">
    <source>
        <dbReference type="ARBA" id="ARBA00023015"/>
    </source>
</evidence>
<dbReference type="Gene3D" id="1.10.10.10">
    <property type="entry name" value="Winged helix-like DNA-binding domain superfamily/Winged helix DNA-binding domain"/>
    <property type="match status" value="1"/>
</dbReference>
<evidence type="ECO:0000256" key="1">
    <source>
        <dbReference type="ARBA" id="ARBA00010641"/>
    </source>
</evidence>
<evidence type="ECO:0000256" key="3">
    <source>
        <dbReference type="ARBA" id="ARBA00023082"/>
    </source>
</evidence>
<dbReference type="EMBL" id="CP016793">
    <property type="protein sequence ID" value="ANZ38478.1"/>
    <property type="molecule type" value="Genomic_DNA"/>
</dbReference>
<keyword evidence="2" id="KW-0805">Transcription regulation</keyword>
<dbReference type="GO" id="GO:0016987">
    <property type="term" value="F:sigma factor activity"/>
    <property type="evidence" value="ECO:0007669"/>
    <property type="project" value="UniProtKB-KW"/>
</dbReference>
<dbReference type="InterPro" id="IPR013249">
    <property type="entry name" value="RNA_pol_sigma70_r4_t2"/>
</dbReference>
<feature type="domain" description="RNA polymerase sigma factor 70 region 4 type 2" evidence="5">
    <location>
        <begin position="150"/>
        <end position="200"/>
    </location>
</feature>
<dbReference type="InterPro" id="IPR036388">
    <property type="entry name" value="WH-like_DNA-bd_sf"/>
</dbReference>
<dbReference type="KEGG" id="led:BBK82_22845"/>
<dbReference type="GO" id="GO:0003677">
    <property type="term" value="F:DNA binding"/>
    <property type="evidence" value="ECO:0007669"/>
    <property type="project" value="InterPro"/>
</dbReference>
<dbReference type="GO" id="GO:0006352">
    <property type="term" value="P:DNA-templated transcription initiation"/>
    <property type="evidence" value="ECO:0007669"/>
    <property type="project" value="InterPro"/>
</dbReference>
<dbReference type="Pfam" id="PF08281">
    <property type="entry name" value="Sigma70_r4_2"/>
    <property type="match status" value="1"/>
</dbReference>
<dbReference type="AlphaFoldDB" id="A0A1B2HL82"/>
<dbReference type="InterPro" id="IPR013324">
    <property type="entry name" value="RNA_pol_sigma_r3/r4-like"/>
</dbReference>
<name>A0A1B2HL82_9PSEU</name>
<protein>
    <recommendedName>
        <fullName evidence="5">RNA polymerase sigma factor 70 region 4 type 2 domain-containing protein</fullName>
    </recommendedName>
</protein>
<proteinExistence type="inferred from homology"/>
<keyword evidence="4" id="KW-0804">Transcription</keyword>
<evidence type="ECO:0000313" key="6">
    <source>
        <dbReference type="EMBL" id="ANZ38478.1"/>
    </source>
</evidence>